<dbReference type="Pfam" id="PF00132">
    <property type="entry name" value="Hexapep"/>
    <property type="match status" value="1"/>
</dbReference>
<dbReference type="Gene3D" id="2.60.120.10">
    <property type="entry name" value="Jelly Rolls"/>
    <property type="match status" value="1"/>
</dbReference>
<keyword evidence="4" id="KW-1185">Reference proteome</keyword>
<dbReference type="Proteomes" id="UP001595724">
    <property type="component" value="Unassembled WGS sequence"/>
</dbReference>
<name>A0ABV7UPK9_9GAMM</name>
<dbReference type="SUPFAM" id="SSF51161">
    <property type="entry name" value="Trimeric LpxA-like enzymes"/>
    <property type="match status" value="1"/>
</dbReference>
<dbReference type="InterPro" id="IPR011004">
    <property type="entry name" value="Trimer_LpxA-like_sf"/>
</dbReference>
<evidence type="ECO:0000256" key="1">
    <source>
        <dbReference type="ARBA" id="ARBA00007274"/>
    </source>
</evidence>
<evidence type="ECO:0000313" key="3">
    <source>
        <dbReference type="EMBL" id="MFC3658606.1"/>
    </source>
</evidence>
<feature type="domain" description="Sugar 3,4-ketoisomerase QdtA cupin" evidence="2">
    <location>
        <begin position="153"/>
        <end position="280"/>
    </location>
</feature>
<comment type="similarity">
    <text evidence="1">Belongs to the transferase hexapeptide repeat family.</text>
</comment>
<dbReference type="RefSeq" id="WP_386705302.1">
    <property type="nucleotide sequence ID" value="NZ_JBHRYF010000001.1"/>
</dbReference>
<accession>A0ABV7UPK9</accession>
<dbReference type="InterPro" id="IPR011051">
    <property type="entry name" value="RmlC_Cupin_sf"/>
</dbReference>
<proteinExistence type="inferred from homology"/>
<organism evidence="3 4">
    <name type="scientific">Luteimonas notoginsengisoli</name>
    <dbReference type="NCBI Taxonomy" id="1578200"/>
    <lineage>
        <taxon>Bacteria</taxon>
        <taxon>Pseudomonadati</taxon>
        <taxon>Pseudomonadota</taxon>
        <taxon>Gammaproteobacteria</taxon>
        <taxon>Lysobacterales</taxon>
        <taxon>Lysobacteraceae</taxon>
        <taxon>Luteimonas</taxon>
    </lineage>
</organism>
<evidence type="ECO:0000313" key="4">
    <source>
        <dbReference type="Proteomes" id="UP001595724"/>
    </source>
</evidence>
<dbReference type="InterPro" id="IPR001451">
    <property type="entry name" value="Hexapep"/>
</dbReference>
<dbReference type="PANTHER" id="PTHR43300">
    <property type="entry name" value="ACETYLTRANSFERASE"/>
    <property type="match status" value="1"/>
</dbReference>
<dbReference type="InterPro" id="IPR014710">
    <property type="entry name" value="RmlC-like_jellyroll"/>
</dbReference>
<reference evidence="4" key="1">
    <citation type="journal article" date="2019" name="Int. J. Syst. Evol. Microbiol.">
        <title>The Global Catalogue of Microorganisms (GCM) 10K type strain sequencing project: providing services to taxonomists for standard genome sequencing and annotation.</title>
        <authorList>
            <consortium name="The Broad Institute Genomics Platform"/>
            <consortium name="The Broad Institute Genome Sequencing Center for Infectious Disease"/>
            <person name="Wu L."/>
            <person name="Ma J."/>
        </authorList>
    </citation>
    <scope>NUCLEOTIDE SEQUENCE [LARGE SCALE GENOMIC DNA]</scope>
    <source>
        <strain evidence="4">KCTC 42211</strain>
    </source>
</reference>
<dbReference type="Gene3D" id="2.160.10.10">
    <property type="entry name" value="Hexapeptide repeat proteins"/>
    <property type="match status" value="2"/>
</dbReference>
<comment type="caution">
    <text evidence="3">The sequence shown here is derived from an EMBL/GenBank/DDBJ whole genome shotgun (WGS) entry which is preliminary data.</text>
</comment>
<evidence type="ECO:0000259" key="2">
    <source>
        <dbReference type="Pfam" id="PF05523"/>
    </source>
</evidence>
<dbReference type="CDD" id="cd20292">
    <property type="entry name" value="cupin_QdtA-like"/>
    <property type="match status" value="1"/>
</dbReference>
<dbReference type="EMBL" id="JBHRYF010000001">
    <property type="protein sequence ID" value="MFC3658606.1"/>
    <property type="molecule type" value="Genomic_DNA"/>
</dbReference>
<dbReference type="InterPro" id="IPR008894">
    <property type="entry name" value="QdtA_cupin_dom"/>
</dbReference>
<dbReference type="InterPro" id="IPR050179">
    <property type="entry name" value="Trans_hexapeptide_repeat"/>
</dbReference>
<gene>
    <name evidence="3" type="ORF">ACFOM9_00755</name>
</gene>
<sequence>MTSASIHPSAVMGTGCDVHPSAVVGANVRMGDGVRIGPGVLVEGPCTIGDRCVFEAGSVVGPGDAEDGNVVIEQDARLSAGAIVRGGLVIAGGARVQAGAVVLRSVPPHAIVAGNPAQIVGYVPSFGGEGTDTPAAPGVAAHGTGAITTRVRGVTLHRLPRVLDLRGNLSVGEFGRSVPFAPKRYFLVFGVPNAEIRGEHAHRTCKQFLVCVNGSCSVVADDGRHREEFVLDDSAIALYLPPLTWGIQYKYSADAVLLVFASEFYDSAEYIRDYAEFRRLAEMQA</sequence>
<dbReference type="Pfam" id="PF05523">
    <property type="entry name" value="FdtA"/>
    <property type="match status" value="1"/>
</dbReference>
<dbReference type="SUPFAM" id="SSF51182">
    <property type="entry name" value="RmlC-like cupins"/>
    <property type="match status" value="1"/>
</dbReference>
<protein>
    <submittedName>
        <fullName evidence="3">WxcM-like domain-containing protein</fullName>
    </submittedName>
</protein>